<keyword evidence="3" id="KW-0678">Repressor</keyword>
<comment type="subcellular location">
    <subcellularLocation>
        <location evidence="1">Nucleus</location>
    </subcellularLocation>
</comment>
<feature type="compositionally biased region" description="Polar residues" evidence="9">
    <location>
        <begin position="135"/>
        <end position="145"/>
    </location>
</feature>
<dbReference type="Gene3D" id="1.10.10.60">
    <property type="entry name" value="Homeodomain-like"/>
    <property type="match status" value="1"/>
</dbReference>
<organism evidence="11 12">
    <name type="scientific">Globodera rostochiensis</name>
    <name type="common">Golden nematode worm</name>
    <name type="synonym">Heterodera rostochiensis</name>
    <dbReference type="NCBI Taxonomy" id="31243"/>
    <lineage>
        <taxon>Eukaryota</taxon>
        <taxon>Metazoa</taxon>
        <taxon>Ecdysozoa</taxon>
        <taxon>Nematoda</taxon>
        <taxon>Chromadorea</taxon>
        <taxon>Rhabditida</taxon>
        <taxon>Tylenchina</taxon>
        <taxon>Tylenchomorpha</taxon>
        <taxon>Tylenchoidea</taxon>
        <taxon>Heteroderidae</taxon>
        <taxon>Heteroderinae</taxon>
        <taxon>Globodera</taxon>
    </lineage>
</organism>
<keyword evidence="5" id="KW-0863">Zinc-finger</keyword>
<dbReference type="Pfam" id="PF00249">
    <property type="entry name" value="Myb_DNA-binding"/>
    <property type="match status" value="1"/>
</dbReference>
<dbReference type="SMART" id="SM00717">
    <property type="entry name" value="SANT"/>
    <property type="match status" value="1"/>
</dbReference>
<evidence type="ECO:0000256" key="1">
    <source>
        <dbReference type="ARBA" id="ARBA00004123"/>
    </source>
</evidence>
<dbReference type="GO" id="GO:0000785">
    <property type="term" value="C:chromatin"/>
    <property type="evidence" value="ECO:0007669"/>
    <property type="project" value="TreeGrafter"/>
</dbReference>
<feature type="region of interest" description="Disordered" evidence="9">
    <location>
        <begin position="1056"/>
        <end position="1083"/>
    </location>
</feature>
<feature type="region of interest" description="Disordered" evidence="9">
    <location>
        <begin position="997"/>
        <end position="1020"/>
    </location>
</feature>
<dbReference type="PANTHER" id="PTHR13992">
    <property type="entry name" value="NUCLEAR RECEPTOR CO-REPRESSOR RELATED NCOR"/>
    <property type="match status" value="1"/>
</dbReference>
<evidence type="ECO:0000256" key="3">
    <source>
        <dbReference type="ARBA" id="ARBA00022491"/>
    </source>
</evidence>
<feature type="region of interest" description="Disordered" evidence="9">
    <location>
        <begin position="74"/>
        <end position="109"/>
    </location>
</feature>
<dbReference type="SUPFAM" id="SSF46689">
    <property type="entry name" value="Homeodomain-like"/>
    <property type="match status" value="1"/>
</dbReference>
<keyword evidence="6" id="KW-0862">Zinc</keyword>
<evidence type="ECO:0000256" key="4">
    <source>
        <dbReference type="ARBA" id="ARBA00022723"/>
    </source>
</evidence>
<accession>A0A914HDB3</accession>
<evidence type="ECO:0000259" key="10">
    <source>
        <dbReference type="PROSITE" id="PS51293"/>
    </source>
</evidence>
<feature type="region of interest" description="Disordered" evidence="9">
    <location>
        <begin position="135"/>
        <end position="156"/>
    </location>
</feature>
<dbReference type="GO" id="GO:0003677">
    <property type="term" value="F:DNA binding"/>
    <property type="evidence" value="ECO:0007669"/>
    <property type="project" value="UniProtKB-KW"/>
</dbReference>
<reference evidence="12" key="1">
    <citation type="submission" date="2022-11" db="UniProtKB">
        <authorList>
            <consortium name="WormBaseParasite"/>
        </authorList>
    </citation>
    <scope>IDENTIFICATION</scope>
</reference>
<keyword evidence="7" id="KW-0238">DNA-binding</keyword>
<keyword evidence="4" id="KW-0479">Metal-binding</keyword>
<dbReference type="Proteomes" id="UP000887572">
    <property type="component" value="Unplaced"/>
</dbReference>
<evidence type="ECO:0000313" key="12">
    <source>
        <dbReference type="WBParaSite" id="Gr19_v10_g15575.t1"/>
    </source>
</evidence>
<evidence type="ECO:0000256" key="9">
    <source>
        <dbReference type="SAM" id="MobiDB-lite"/>
    </source>
</evidence>
<dbReference type="InterPro" id="IPR009057">
    <property type="entry name" value="Homeodomain-like_sf"/>
</dbReference>
<dbReference type="GO" id="GO:0005654">
    <property type="term" value="C:nucleoplasm"/>
    <property type="evidence" value="ECO:0007669"/>
    <property type="project" value="UniProtKB-ARBA"/>
</dbReference>
<dbReference type="GO" id="GO:0032991">
    <property type="term" value="C:protein-containing complex"/>
    <property type="evidence" value="ECO:0007669"/>
    <property type="project" value="UniProtKB-ARBA"/>
</dbReference>
<feature type="region of interest" description="Disordered" evidence="9">
    <location>
        <begin position="771"/>
        <end position="790"/>
    </location>
</feature>
<evidence type="ECO:0000313" key="11">
    <source>
        <dbReference type="Proteomes" id="UP000887572"/>
    </source>
</evidence>
<dbReference type="WBParaSite" id="Gr19_v10_g15575.t1">
    <property type="protein sequence ID" value="Gr19_v10_g15575.t1"/>
    <property type="gene ID" value="Gr19_v10_g15575"/>
</dbReference>
<comment type="similarity">
    <text evidence="2">Belongs to the N-CoR nuclear receptor corepressors family.</text>
</comment>
<dbReference type="PROSITE" id="PS51293">
    <property type="entry name" value="SANT"/>
    <property type="match status" value="1"/>
</dbReference>
<dbReference type="PANTHER" id="PTHR13992:SF39">
    <property type="entry name" value="SMRTER, ISOFORM G"/>
    <property type="match status" value="1"/>
</dbReference>
<evidence type="ECO:0000256" key="2">
    <source>
        <dbReference type="ARBA" id="ARBA00010097"/>
    </source>
</evidence>
<proteinExistence type="inferred from homology"/>
<evidence type="ECO:0000256" key="5">
    <source>
        <dbReference type="ARBA" id="ARBA00022771"/>
    </source>
</evidence>
<name>A0A914HDB3_GLORO</name>
<feature type="domain" description="SANT" evidence="10">
    <location>
        <begin position="445"/>
        <end position="496"/>
    </location>
</feature>
<dbReference type="GO" id="GO:0008270">
    <property type="term" value="F:zinc ion binding"/>
    <property type="evidence" value="ECO:0007669"/>
    <property type="project" value="UniProtKB-KW"/>
</dbReference>
<dbReference type="InterPro" id="IPR001005">
    <property type="entry name" value="SANT/Myb"/>
</dbReference>
<keyword evidence="8" id="KW-0539">Nucleus</keyword>
<dbReference type="GO" id="GO:0006357">
    <property type="term" value="P:regulation of transcription by RNA polymerase II"/>
    <property type="evidence" value="ECO:0007669"/>
    <property type="project" value="TreeGrafter"/>
</dbReference>
<dbReference type="FunFam" id="1.10.10.60:FF:000012">
    <property type="entry name" value="Metastasis-associated 1 family, member 3"/>
    <property type="match status" value="1"/>
</dbReference>
<dbReference type="AlphaFoldDB" id="A0A914HDB3"/>
<feature type="compositionally biased region" description="Low complexity" evidence="9">
    <location>
        <begin position="1059"/>
        <end position="1068"/>
    </location>
</feature>
<evidence type="ECO:0000256" key="8">
    <source>
        <dbReference type="ARBA" id="ARBA00023242"/>
    </source>
</evidence>
<sequence length="1187" mass="132552">MQQTPNNNANRQTAGFPSPRLDEQTLMALQQMGLFPQLFQNTPSTSGLGLDMTAQNNDFLRELLKAQMQMASFEGGLHNQQTKTPKELSRRRPSLMHDSGTSVIGHNDVLRPSQLLPASDNKKMLHHQLSLSTDTNFIGQTSLPDSQEEEDEKQKRMLSERLDKIERERIQATNAQKNAQKKMRACDAVLRQEPLMLAEEGKGSVADSDEEEADELSPADALVERIYAENRRKTSDMPTNMSSTGALGVPMANSNNARLMAEDAARLEEEFERGVLLLPTLVQAMRIQRERRQDALENRRIIYEEQLTLWERKVAVYERSPKKMAKDLRHRELFEKTFVELRKLREEKERNTRVERSRFSLAQGGNGIPIAPSETLLHFVSNNNNSRSELPASEQGDNDGESVHEKAFAAAIVPPTYVTKPRRFFDNRNSIVDNPLADACAQFETLQNQWTDLEKEVFMEKIAIYGKNFAAIAAFLPSKNVKECVQFYYMTKKRNNYKQKIGRRRKKIGRQGYQPPVMPRFGDSDENVQLRNYGREGTYVECLLCSARILVLESLSQQSPHEQPFDHHFGLALVSSPSQQQLQQQIPICSNCQKQELRNRQLNRCPLGSCACVGGKRKMRPVRNVPEKFASLGIERKRFLISRLKIPPSTNKCCTNCFKRITKDIDGLLVGELETELEEFNNRAMVHTGNAKVEPCLISGKIDEETENIVETKSELGEEMCTTGMEGPPVKEMKLEMKQEEDEFEEGLLDEVVVKTVPMETEANVVTEDPLRPRFGSLTKGTPNRRHRSTLLGTWGGPSFRTAENRQMTEEFPLVPNFAKAFSEQQNAMIGPQATVEEAASNVLSQFNIMLATGTSSSHEKLHDQTVGGMLSSQTAEIVRAKLAQREREKVRPTTLAKADKDNNVAAAAEFVRKSGEHQRHDGMRRKSGLANALLPSPLPDALAVSSSRLTASHRTVSPACAPTPKLAEPLPPPFDDDATKNINDLFVGRPMLSTMTQSPSCYESLSEESDTEKGGEETTMAATKKNSAGLMCSTSAAVAAPLNFFSLLDLMDETDNDQPQQQQQQQQRRTTTGEPCAATGDDASPASAFAAVAALRNQQQLSILATAAAAQWGDVGARKTDKFGAERGEEECVYEPLNKTHKKKNPRKAVLILESVRLLRSFGSLSFLCRLSSPGEYGKGKEKGGE</sequence>
<evidence type="ECO:0000256" key="6">
    <source>
        <dbReference type="ARBA" id="ARBA00022833"/>
    </source>
</evidence>
<dbReference type="InterPro" id="IPR017884">
    <property type="entry name" value="SANT_dom"/>
</dbReference>
<evidence type="ECO:0000256" key="7">
    <source>
        <dbReference type="ARBA" id="ARBA00023125"/>
    </source>
</evidence>
<keyword evidence="11" id="KW-1185">Reference proteome</keyword>
<protein>
    <submittedName>
        <fullName evidence="12">SANT domain-containing protein</fullName>
    </submittedName>
</protein>
<dbReference type="InterPro" id="IPR051571">
    <property type="entry name" value="N-CoR_corepressor"/>
</dbReference>